<protein>
    <submittedName>
        <fullName evidence="2">Uncharacterized protein</fullName>
    </submittedName>
</protein>
<dbReference type="GeneID" id="85451217"/>
<organism evidence="2 3">
    <name type="scientific">Colletotrichum godetiae</name>
    <dbReference type="NCBI Taxonomy" id="1209918"/>
    <lineage>
        <taxon>Eukaryota</taxon>
        <taxon>Fungi</taxon>
        <taxon>Dikarya</taxon>
        <taxon>Ascomycota</taxon>
        <taxon>Pezizomycotina</taxon>
        <taxon>Sordariomycetes</taxon>
        <taxon>Hypocreomycetidae</taxon>
        <taxon>Glomerellales</taxon>
        <taxon>Glomerellaceae</taxon>
        <taxon>Colletotrichum</taxon>
        <taxon>Colletotrichum acutatum species complex</taxon>
    </lineage>
</organism>
<dbReference type="AlphaFoldDB" id="A0AAJ0F0S8"/>
<gene>
    <name evidence="2" type="ORF">BDP55DRAFT_31216</name>
</gene>
<dbReference type="RefSeq" id="XP_060432508.1">
    <property type="nucleotide sequence ID" value="XM_060566691.1"/>
</dbReference>
<keyword evidence="1" id="KW-0472">Membrane</keyword>
<keyword evidence="1" id="KW-0812">Transmembrane</keyword>
<feature type="transmembrane region" description="Helical" evidence="1">
    <location>
        <begin position="21"/>
        <end position="41"/>
    </location>
</feature>
<comment type="caution">
    <text evidence="2">The sequence shown here is derived from an EMBL/GenBank/DDBJ whole genome shotgun (WGS) entry which is preliminary data.</text>
</comment>
<evidence type="ECO:0000256" key="1">
    <source>
        <dbReference type="SAM" id="Phobius"/>
    </source>
</evidence>
<evidence type="ECO:0000313" key="2">
    <source>
        <dbReference type="EMBL" id="KAK1688813.1"/>
    </source>
</evidence>
<reference evidence="2" key="1">
    <citation type="submission" date="2021-06" db="EMBL/GenBank/DDBJ databases">
        <title>Comparative genomics, transcriptomics and evolutionary studies reveal genomic signatures of adaptation to plant cell wall in hemibiotrophic fungi.</title>
        <authorList>
            <consortium name="DOE Joint Genome Institute"/>
            <person name="Baroncelli R."/>
            <person name="Diaz J.F."/>
            <person name="Benocci T."/>
            <person name="Peng M."/>
            <person name="Battaglia E."/>
            <person name="Haridas S."/>
            <person name="Andreopoulos W."/>
            <person name="Labutti K."/>
            <person name="Pangilinan J."/>
            <person name="Floch G.L."/>
            <person name="Makela M.R."/>
            <person name="Henrissat B."/>
            <person name="Grigoriev I.V."/>
            <person name="Crouch J.A."/>
            <person name="De Vries R.P."/>
            <person name="Sukno S.A."/>
            <person name="Thon M.R."/>
        </authorList>
    </citation>
    <scope>NUCLEOTIDE SEQUENCE</scope>
    <source>
        <strain evidence="2">CBS 193.32</strain>
    </source>
</reference>
<keyword evidence="3" id="KW-1185">Reference proteome</keyword>
<sequence>MKRLRLRCDAGLIASPISRHLLSLAVFWRLALPTIYHLGIWPQESMVMAGRLKTKNGIRRTVRGQTWPSYTMP</sequence>
<proteinExistence type="predicted"/>
<dbReference type="EMBL" id="JAHMHR010000010">
    <property type="protein sequence ID" value="KAK1688813.1"/>
    <property type="molecule type" value="Genomic_DNA"/>
</dbReference>
<dbReference type="Proteomes" id="UP001224890">
    <property type="component" value="Unassembled WGS sequence"/>
</dbReference>
<evidence type="ECO:0000313" key="3">
    <source>
        <dbReference type="Proteomes" id="UP001224890"/>
    </source>
</evidence>
<keyword evidence="1" id="KW-1133">Transmembrane helix</keyword>
<name>A0AAJ0F0S8_9PEZI</name>
<accession>A0AAJ0F0S8</accession>